<sequence length="849" mass="93252">MLHYTPPSIYLSPFLPGSSSTPRPASNASQTLLSLFKALLCQPPVSLPVQPSSLWSTKVHPSTILCLRRMSHAKVFLCLSTPMPRANSLSSRVRCDLKDLPLSSTGQQSQCSNCKERGLKCVDEFAEVKAVKLLRRGRRLQQVEAVYGKTLDEDSDLYQVPTLTPNLIPRLRPEFFSSAFFRRFHIQYPIIDPSEFCSRFFEFAKGNCNALEIPGQLIAMVLAVWAASFGVNEYGIEEVQNSVLTVRKRKDQTNDMVIELLQLIDIHGIVRKPTWDGVRALLLILPLTQDVQSPMERLVMHEATIGQVFTLCSLASVSSVGTGQGKAVDLLVRSRIFWHAHVVEGITSGLRGGRLLLSDEDLIAFQKTVPPLGSSNITKTMTYEFAYRYAEIPLELASACRKVHLALTGPRARQQDDLDEKCLFEAWSILDKSWKDFEDLRKLGTAGIVQAEEIDRYINGWQIFIFECLNVIRDALKQHVVVHSEQGEDAESSQAGSSTSNHVASEAANRLLKAATARCYAAAKQVVAIIRRHVGTPFFEYDACLARDGLFFAAFMLAGECGTEDEVKVCIQALRQMRWAFSKNEEREKTVRMAWEARKAANDRKLQLSIDFTSFEVMAKTLQSQDFRHHPPPSATSPSSVSSLVGDYSAPNTAGTDDGNWASPSSSTTASSSTRSRQDSLHEDLMGSVSHRGSPASNTIPASPTSFLSDAAVGQLQPSGLFNHVSPPSSDGTSVESIVPQRLSPCLQFFPEIEQFSFGSQATGTTHGLPSVNQISHHPPSSSSPFSFGPLPSLSTVGSDNSSSLSPFAQHTSSSMLFDPRSVLFAGTAQQSVSLSSGEQHFGSLSYYH</sequence>
<feature type="region of interest" description="Disordered" evidence="1">
    <location>
        <begin position="761"/>
        <end position="789"/>
    </location>
</feature>
<proteinExistence type="predicted"/>
<feature type="compositionally biased region" description="Basic and acidic residues" evidence="1">
    <location>
        <begin position="676"/>
        <end position="685"/>
    </location>
</feature>
<gene>
    <name evidence="2" type="ORF">EW146_g982</name>
</gene>
<dbReference type="OrthoDB" id="3263880at2759"/>
<accession>A0A4S4M737</accession>
<evidence type="ECO:0000256" key="1">
    <source>
        <dbReference type="SAM" id="MobiDB-lite"/>
    </source>
</evidence>
<feature type="compositionally biased region" description="Polar residues" evidence="1">
    <location>
        <begin position="761"/>
        <end position="775"/>
    </location>
</feature>
<dbReference type="EMBL" id="SGPL01000023">
    <property type="protein sequence ID" value="THH20358.1"/>
    <property type="molecule type" value="Genomic_DNA"/>
</dbReference>
<feature type="compositionally biased region" description="Polar residues" evidence="1">
    <location>
        <begin position="695"/>
        <end position="706"/>
    </location>
</feature>
<dbReference type="AlphaFoldDB" id="A0A4S4M737"/>
<name>A0A4S4M737_9AGAM</name>
<feature type="compositionally biased region" description="Low complexity" evidence="1">
    <location>
        <begin position="776"/>
        <end position="789"/>
    </location>
</feature>
<evidence type="ECO:0000313" key="2">
    <source>
        <dbReference type="EMBL" id="THH20358.1"/>
    </source>
</evidence>
<dbReference type="GO" id="GO:0000981">
    <property type="term" value="F:DNA-binding transcription factor activity, RNA polymerase II-specific"/>
    <property type="evidence" value="ECO:0007669"/>
    <property type="project" value="InterPro"/>
</dbReference>
<organism evidence="2 3">
    <name type="scientific">Bondarzewia mesenterica</name>
    <dbReference type="NCBI Taxonomy" id="1095465"/>
    <lineage>
        <taxon>Eukaryota</taxon>
        <taxon>Fungi</taxon>
        <taxon>Dikarya</taxon>
        <taxon>Basidiomycota</taxon>
        <taxon>Agaricomycotina</taxon>
        <taxon>Agaricomycetes</taxon>
        <taxon>Russulales</taxon>
        <taxon>Bondarzewiaceae</taxon>
        <taxon>Bondarzewia</taxon>
    </lineage>
</organism>
<evidence type="ECO:0008006" key="4">
    <source>
        <dbReference type="Google" id="ProtNLM"/>
    </source>
</evidence>
<dbReference type="Proteomes" id="UP000310158">
    <property type="component" value="Unassembled WGS sequence"/>
</dbReference>
<feature type="compositionally biased region" description="Low complexity" evidence="1">
    <location>
        <begin position="662"/>
        <end position="675"/>
    </location>
</feature>
<dbReference type="CDD" id="cd00067">
    <property type="entry name" value="GAL4"/>
    <property type="match status" value="1"/>
</dbReference>
<keyword evidence="3" id="KW-1185">Reference proteome</keyword>
<dbReference type="InterPro" id="IPR001138">
    <property type="entry name" value="Zn2Cys6_DnaBD"/>
</dbReference>
<feature type="region of interest" description="Disordered" evidence="1">
    <location>
        <begin position="625"/>
        <end position="706"/>
    </location>
</feature>
<reference evidence="2 3" key="1">
    <citation type="submission" date="2019-02" db="EMBL/GenBank/DDBJ databases">
        <title>Genome sequencing of the rare red list fungi Bondarzewia mesenterica.</title>
        <authorList>
            <person name="Buettner E."/>
            <person name="Kellner H."/>
        </authorList>
    </citation>
    <scope>NUCLEOTIDE SEQUENCE [LARGE SCALE GENOMIC DNA]</scope>
    <source>
        <strain evidence="2 3">DSM 108281</strain>
    </source>
</reference>
<dbReference type="GO" id="GO:0008270">
    <property type="term" value="F:zinc ion binding"/>
    <property type="evidence" value="ECO:0007669"/>
    <property type="project" value="InterPro"/>
</dbReference>
<comment type="caution">
    <text evidence="2">The sequence shown here is derived from an EMBL/GenBank/DDBJ whole genome shotgun (WGS) entry which is preliminary data.</text>
</comment>
<evidence type="ECO:0000313" key="3">
    <source>
        <dbReference type="Proteomes" id="UP000310158"/>
    </source>
</evidence>
<protein>
    <recommendedName>
        <fullName evidence="4">Transcription factor domain-containing protein</fullName>
    </recommendedName>
</protein>